<dbReference type="EMBL" id="AP022660">
    <property type="protein sequence ID" value="BCA49838.1"/>
    <property type="molecule type" value="Genomic_DNA"/>
</dbReference>
<reference evidence="2 3" key="1">
    <citation type="submission" date="2020-02" db="EMBL/GenBank/DDBJ databases">
        <title>Whole-genome sequencing and comparative analysis of the genomes of Bacteroides thetaiotaomicron and Escherichia coli isolated from a healthy resident in Vietnam.</title>
        <authorList>
            <person name="Mohsin M."/>
            <person name="Tanaka K."/>
            <person name="Kawahara R."/>
            <person name="Kondo S."/>
            <person name="Noguchi H."/>
            <person name="Motooka D."/>
            <person name="Nakamura S."/>
            <person name="Khong D.T."/>
            <person name="Nguyen T.N."/>
            <person name="Tran H.T."/>
            <person name="Yamamoto Y."/>
        </authorList>
    </citation>
    <scope>NUCLEOTIDE SEQUENCE [LARGE SCALE GENOMIC DNA]</scope>
    <source>
        <strain evidence="2 3">F9-2</strain>
    </source>
</reference>
<evidence type="ECO:0000256" key="1">
    <source>
        <dbReference type="SAM" id="MobiDB-lite"/>
    </source>
</evidence>
<dbReference type="AlphaFoldDB" id="A0A679HLT5"/>
<dbReference type="Pfam" id="PF04404">
    <property type="entry name" value="ERF"/>
    <property type="match status" value="1"/>
</dbReference>
<dbReference type="RefSeq" id="WP_099145863.1">
    <property type="nucleotide sequence ID" value="NZ_AP022660.1"/>
</dbReference>
<feature type="compositionally biased region" description="Basic and acidic residues" evidence="1">
    <location>
        <begin position="122"/>
        <end position="132"/>
    </location>
</feature>
<gene>
    <name evidence="2" type="primary">erF</name>
    <name evidence="2" type="ORF">BatF92_17800</name>
</gene>
<dbReference type="Proteomes" id="UP000500882">
    <property type="component" value="Chromosome"/>
</dbReference>
<name>A0A679HLT5_BACT4</name>
<accession>A0A679HLT5</accession>
<organism evidence="2 3">
    <name type="scientific">Bacteroides thetaiotaomicron</name>
    <dbReference type="NCBI Taxonomy" id="818"/>
    <lineage>
        <taxon>Bacteria</taxon>
        <taxon>Pseudomonadati</taxon>
        <taxon>Bacteroidota</taxon>
        <taxon>Bacteroidia</taxon>
        <taxon>Bacteroidales</taxon>
        <taxon>Bacteroidaceae</taxon>
        <taxon>Bacteroides</taxon>
    </lineage>
</organism>
<dbReference type="InterPro" id="IPR007499">
    <property type="entry name" value="ERF_bacteria_virus"/>
</dbReference>
<evidence type="ECO:0000313" key="2">
    <source>
        <dbReference type="EMBL" id="BCA49838.1"/>
    </source>
</evidence>
<sequence length="198" mass="22003">MKELVTIQQKLKAPKGQYNTFGKYKYRSCEDILESVKPVLAETKCTLTLSDEMIAVGDRIYVKATVTLTNDKGEKEVTTAFAREEETKKGMDGSQITGASSSYARKYALNGLFCIDDAKDSDSTNTHGKEETQQPAKTPVSTDKAVYTGAQLKNAIAEMLAVKSRAELEKVWYGHEAMQNDNEFRNACMEMGKIYPAQ</sequence>
<protein>
    <submittedName>
        <fullName evidence="2">Essential recombination function protein</fullName>
    </submittedName>
</protein>
<evidence type="ECO:0000313" key="3">
    <source>
        <dbReference type="Proteomes" id="UP000500882"/>
    </source>
</evidence>
<feature type="region of interest" description="Disordered" evidence="1">
    <location>
        <begin position="122"/>
        <end position="142"/>
    </location>
</feature>
<proteinExistence type="predicted"/>